<evidence type="ECO:0000256" key="7">
    <source>
        <dbReference type="ARBA" id="ARBA00048472"/>
    </source>
</evidence>
<comment type="catalytic activity">
    <reaction evidence="7">
        <text>dTDP-beta-L-rhamnose + L-arginyl-[protein] = N(omega)-(alpha-L-rhamnosyl)-L-arginyl-[protein] + dTDP + H(+)</text>
        <dbReference type="Rhea" id="RHEA:66692"/>
        <dbReference type="Rhea" id="RHEA-COMP:10532"/>
        <dbReference type="Rhea" id="RHEA-COMP:17096"/>
        <dbReference type="ChEBI" id="CHEBI:15378"/>
        <dbReference type="ChEBI" id="CHEBI:29965"/>
        <dbReference type="ChEBI" id="CHEBI:57510"/>
        <dbReference type="ChEBI" id="CHEBI:58369"/>
        <dbReference type="ChEBI" id="CHEBI:167445"/>
    </reaction>
    <physiologicalReaction direction="left-to-right" evidence="7">
        <dbReference type="Rhea" id="RHEA:66693"/>
    </physiologicalReaction>
</comment>
<reference evidence="8 9" key="1">
    <citation type="submission" date="2023-11" db="EMBL/GenBank/DDBJ databases">
        <title>Draft genome of Azohydromonas lata strain H1 (DSM1123), a polyhydroxyalkanoate producer.</title>
        <authorList>
            <person name="Traversa D."/>
            <person name="D'Addabbo P."/>
            <person name="Pazzani C."/>
            <person name="Manzari C."/>
            <person name="Chiara M."/>
            <person name="Scrascia M."/>
        </authorList>
    </citation>
    <scope>NUCLEOTIDE SEQUENCE [LARGE SCALE GENOMIC DNA]</scope>
    <source>
        <strain evidence="8 9">H1</strain>
    </source>
</reference>
<evidence type="ECO:0000313" key="9">
    <source>
        <dbReference type="Proteomes" id="UP001293718"/>
    </source>
</evidence>
<evidence type="ECO:0000256" key="1">
    <source>
        <dbReference type="ARBA" id="ARBA00022676"/>
    </source>
</evidence>
<sequence>MLWDLFCRVIDNHGDLGVAWRLATDLSARGERARLWVDDASALAWMAPQGDARVQVLPWRDEGDFPQPGEVVVELFGCDPPPGFVARMAASPKPPAWINLEYLSAERYVERSHGLQSPQFSGPGAGLVKFFFYPGFTPATGGLLRERDVQARRAAFDRATWLAAQGAGWQPDERVVSLFCYRRLDALWPWLADGRPMLLLATPGAAQADVPGLPANVRLHRLPWLTQRDYDHLLWAADLNFVRGEDSFVRAQWAGVPFVWQIYEQDDGVHAEKLDAFLDRFLAGSNAAFSLELRALWRAWNRLAEPPAALPDDATWRAACARWRQSLEKQHDLTGRLQEFVAARW</sequence>
<comment type="function">
    <text evidence="3">Protein-arginine rhamnosyltransferase that catalyzes the transfer of a single rhamnose to elongation factor P (EF-P) on 'Lys-32', a modification required for EF-P-dependent rescue of polyproline stalled ribosomes.</text>
</comment>
<keyword evidence="8" id="KW-0648">Protein biosynthesis</keyword>
<evidence type="ECO:0000256" key="6">
    <source>
        <dbReference type="ARBA" id="ARBA00030025"/>
    </source>
</evidence>
<evidence type="ECO:0000313" key="8">
    <source>
        <dbReference type="EMBL" id="MDZ5460219.1"/>
    </source>
</evidence>
<dbReference type="PIRSF" id="PIRSF015557">
    <property type="entry name" value="UCP015557"/>
    <property type="match status" value="1"/>
</dbReference>
<keyword evidence="2" id="KW-0808">Transferase</keyword>
<proteinExistence type="inferred from homology"/>
<dbReference type="RefSeq" id="WP_322467745.1">
    <property type="nucleotide sequence ID" value="NZ_JAXOJX010000062.1"/>
</dbReference>
<organism evidence="8 9">
    <name type="scientific">Azohydromonas lata</name>
    <dbReference type="NCBI Taxonomy" id="45677"/>
    <lineage>
        <taxon>Bacteria</taxon>
        <taxon>Pseudomonadati</taxon>
        <taxon>Pseudomonadota</taxon>
        <taxon>Betaproteobacteria</taxon>
        <taxon>Burkholderiales</taxon>
        <taxon>Sphaerotilaceae</taxon>
        <taxon>Azohydromonas</taxon>
    </lineage>
</organism>
<keyword evidence="8" id="KW-0251">Elongation factor</keyword>
<evidence type="ECO:0000256" key="4">
    <source>
        <dbReference type="ARBA" id="ARBA00024346"/>
    </source>
</evidence>
<dbReference type="GO" id="GO:0003746">
    <property type="term" value="F:translation elongation factor activity"/>
    <property type="evidence" value="ECO:0007669"/>
    <property type="project" value="UniProtKB-KW"/>
</dbReference>
<evidence type="ECO:0000256" key="2">
    <source>
        <dbReference type="ARBA" id="ARBA00022679"/>
    </source>
</evidence>
<accession>A0ABU5IMU4</accession>
<dbReference type="InterPro" id="IPR016633">
    <property type="entry name" value="EarP"/>
</dbReference>
<evidence type="ECO:0000256" key="5">
    <source>
        <dbReference type="ARBA" id="ARBA00024416"/>
    </source>
</evidence>
<protein>
    <recommendedName>
        <fullName evidence="5">Protein-arginine rhamnosyltransferase</fullName>
    </recommendedName>
    <alternativeName>
        <fullName evidence="6">EF-P arginine rhamnosyltransferase</fullName>
    </alternativeName>
</protein>
<dbReference type="Pfam" id="PF10093">
    <property type="entry name" value="EarP"/>
    <property type="match status" value="1"/>
</dbReference>
<dbReference type="Proteomes" id="UP001293718">
    <property type="component" value="Unassembled WGS sequence"/>
</dbReference>
<evidence type="ECO:0000256" key="3">
    <source>
        <dbReference type="ARBA" id="ARBA00024303"/>
    </source>
</evidence>
<gene>
    <name evidence="8" type="primary">earP</name>
    <name evidence="8" type="ORF">SM757_26925</name>
</gene>
<keyword evidence="1" id="KW-0328">Glycosyltransferase</keyword>
<keyword evidence="9" id="KW-1185">Reference proteome</keyword>
<dbReference type="EMBL" id="JAXOJX010000062">
    <property type="protein sequence ID" value="MDZ5460219.1"/>
    <property type="molecule type" value="Genomic_DNA"/>
</dbReference>
<name>A0ABU5IMU4_9BURK</name>
<comment type="caution">
    <text evidence="8">The sequence shown here is derived from an EMBL/GenBank/DDBJ whole genome shotgun (WGS) entry which is preliminary data.</text>
</comment>
<comment type="similarity">
    <text evidence="4">Belongs to the glycosyltransferase 104 family.</text>
</comment>
<dbReference type="NCBIfam" id="TIGR03837">
    <property type="entry name" value="efp_Arg_rhamno"/>
    <property type="match status" value="1"/>
</dbReference>